<gene>
    <name evidence="1" type="ORF">BV22DRAFT_1029430</name>
</gene>
<name>A0ACB8BUF3_9AGAM</name>
<sequence>MVPCGHSGSAPTGLGNVWFCDAVANVREDCDGCLYLGTPSPRGGAHTGAAPTDSCAVPCARRREESQTKAQEPPPPTLLDRAVDRSSVIPEGMRAHEGGQDSRKYDLEGVQYAYQCHWYLDGMSCGLWVSWAKMIEHLHHYHGVTVADKQFVSCLWEDCQARMKKESVARHIAAKHLEIRSKCDVCGGEWCRNDSWQRHCQNAAKCYRAKSILVPGPNARVVDARSMHGSPVHHA</sequence>
<proteinExistence type="predicted"/>
<protein>
    <submittedName>
        <fullName evidence="1">Uncharacterized protein</fullName>
    </submittedName>
</protein>
<organism evidence="1 2">
    <name type="scientific">Leucogyrophana mollusca</name>
    <dbReference type="NCBI Taxonomy" id="85980"/>
    <lineage>
        <taxon>Eukaryota</taxon>
        <taxon>Fungi</taxon>
        <taxon>Dikarya</taxon>
        <taxon>Basidiomycota</taxon>
        <taxon>Agaricomycotina</taxon>
        <taxon>Agaricomycetes</taxon>
        <taxon>Agaricomycetidae</taxon>
        <taxon>Boletales</taxon>
        <taxon>Boletales incertae sedis</taxon>
        <taxon>Leucogyrophana</taxon>
    </lineage>
</organism>
<reference evidence="1" key="1">
    <citation type="journal article" date="2021" name="New Phytol.">
        <title>Evolutionary innovations through gain and loss of genes in the ectomycorrhizal Boletales.</title>
        <authorList>
            <person name="Wu G."/>
            <person name="Miyauchi S."/>
            <person name="Morin E."/>
            <person name="Kuo A."/>
            <person name="Drula E."/>
            <person name="Varga T."/>
            <person name="Kohler A."/>
            <person name="Feng B."/>
            <person name="Cao Y."/>
            <person name="Lipzen A."/>
            <person name="Daum C."/>
            <person name="Hundley H."/>
            <person name="Pangilinan J."/>
            <person name="Johnson J."/>
            <person name="Barry K."/>
            <person name="LaButti K."/>
            <person name="Ng V."/>
            <person name="Ahrendt S."/>
            <person name="Min B."/>
            <person name="Choi I.G."/>
            <person name="Park H."/>
            <person name="Plett J.M."/>
            <person name="Magnuson J."/>
            <person name="Spatafora J.W."/>
            <person name="Nagy L.G."/>
            <person name="Henrissat B."/>
            <person name="Grigoriev I.V."/>
            <person name="Yang Z.L."/>
            <person name="Xu J."/>
            <person name="Martin F.M."/>
        </authorList>
    </citation>
    <scope>NUCLEOTIDE SEQUENCE</scope>
    <source>
        <strain evidence="1">KUC20120723A-06</strain>
    </source>
</reference>
<dbReference type="EMBL" id="MU266340">
    <property type="protein sequence ID" value="KAH7929571.1"/>
    <property type="molecule type" value="Genomic_DNA"/>
</dbReference>
<accession>A0ACB8BUF3</accession>
<evidence type="ECO:0000313" key="2">
    <source>
        <dbReference type="Proteomes" id="UP000790709"/>
    </source>
</evidence>
<comment type="caution">
    <text evidence="1">The sequence shown here is derived from an EMBL/GenBank/DDBJ whole genome shotgun (WGS) entry which is preliminary data.</text>
</comment>
<evidence type="ECO:0000313" key="1">
    <source>
        <dbReference type="EMBL" id="KAH7929571.1"/>
    </source>
</evidence>
<keyword evidence="2" id="KW-1185">Reference proteome</keyword>
<dbReference type="Proteomes" id="UP000790709">
    <property type="component" value="Unassembled WGS sequence"/>
</dbReference>